<reference evidence="3 4" key="1">
    <citation type="submission" date="2024-06" db="EMBL/GenBank/DDBJ databases">
        <title>Genomic Encyclopedia of Type Strains, Phase IV (KMG-IV): sequencing the most valuable type-strain genomes for metagenomic binning, comparative biology and taxonomic classification.</title>
        <authorList>
            <person name="Goeker M."/>
        </authorList>
    </citation>
    <scope>NUCLEOTIDE SEQUENCE [LARGE SCALE GENOMIC DNA]</scope>
    <source>
        <strain evidence="3 4">DSM 23520</strain>
    </source>
</reference>
<dbReference type="InterPro" id="IPR039564">
    <property type="entry name" value="Peptidase_C39-like"/>
</dbReference>
<organism evidence="3 4">
    <name type="scientific">Alkalibacillus flavidus</name>
    <dbReference type="NCBI Taxonomy" id="546021"/>
    <lineage>
        <taxon>Bacteria</taxon>
        <taxon>Bacillati</taxon>
        <taxon>Bacillota</taxon>
        <taxon>Bacilli</taxon>
        <taxon>Bacillales</taxon>
        <taxon>Bacillaceae</taxon>
        <taxon>Alkalibacillus</taxon>
    </lineage>
</organism>
<evidence type="ECO:0000256" key="1">
    <source>
        <dbReference type="SAM" id="Phobius"/>
    </source>
</evidence>
<accession>A0ABV2KVB6</accession>
<feature type="transmembrane region" description="Helical" evidence="1">
    <location>
        <begin position="6"/>
        <end position="21"/>
    </location>
</feature>
<name>A0ABV2KVB6_9BACI</name>
<keyword evidence="4" id="KW-1185">Reference proteome</keyword>
<proteinExistence type="predicted"/>
<dbReference type="InterPro" id="IPR039563">
    <property type="entry name" value="Peptidase_C39_single_dom"/>
</dbReference>
<dbReference type="Pfam" id="PF13529">
    <property type="entry name" value="Peptidase_C39_2"/>
    <property type="match status" value="1"/>
</dbReference>
<dbReference type="EMBL" id="JBEPMX010000002">
    <property type="protein sequence ID" value="MET3682650.1"/>
    <property type="molecule type" value="Genomic_DNA"/>
</dbReference>
<protein>
    <submittedName>
        <fullName evidence="3">Uncharacterized protein YvpB</fullName>
    </submittedName>
</protein>
<feature type="transmembrane region" description="Helical" evidence="1">
    <location>
        <begin position="33"/>
        <end position="52"/>
    </location>
</feature>
<evidence type="ECO:0000259" key="2">
    <source>
        <dbReference type="Pfam" id="PF13529"/>
    </source>
</evidence>
<evidence type="ECO:0000313" key="4">
    <source>
        <dbReference type="Proteomes" id="UP001549167"/>
    </source>
</evidence>
<dbReference type="Proteomes" id="UP001549167">
    <property type="component" value="Unassembled WGS sequence"/>
</dbReference>
<dbReference type="PANTHER" id="PTHR37806">
    <property type="entry name" value="LMO0724 PROTEIN"/>
    <property type="match status" value="1"/>
</dbReference>
<evidence type="ECO:0000313" key="3">
    <source>
        <dbReference type="EMBL" id="MET3682650.1"/>
    </source>
</evidence>
<sequence>MLIVAFILSLIMFSFLFHLRRKTRKKVFRNMAVSYMLLFGSLCIGVGTYLIYNFNFLSITNNISQDYSIEIPGIKRNNLIKKNNIAHQFKAPVIRQYPELPRGCEVTSIAMLLQYHDIDVNKMEVAEKVKKSETPYHNKNGVIHFGDPNVGFVGDMYNIENPGYGVYHKPLFDLTKKYVGEKAIDISGQSFENVIKLVAKGKPVVVITNLTYNVLPNDSFTTWETPNGTIDITKKLHAVLVTGFDSQSVYFNDPYDGRQKKAPKQEFVAAWEQLGSQAISIK</sequence>
<keyword evidence="1" id="KW-1133">Transmembrane helix</keyword>
<keyword evidence="1" id="KW-0812">Transmembrane</keyword>
<dbReference type="Gene3D" id="3.90.70.10">
    <property type="entry name" value="Cysteine proteinases"/>
    <property type="match status" value="1"/>
</dbReference>
<gene>
    <name evidence="3" type="ORF">ABID56_000731</name>
</gene>
<dbReference type="RefSeq" id="WP_354219263.1">
    <property type="nucleotide sequence ID" value="NZ_JBEPMX010000002.1"/>
</dbReference>
<comment type="caution">
    <text evidence="3">The sequence shown here is derived from an EMBL/GenBank/DDBJ whole genome shotgun (WGS) entry which is preliminary data.</text>
</comment>
<dbReference type="CDD" id="cd02549">
    <property type="entry name" value="Peptidase_C39A"/>
    <property type="match status" value="1"/>
</dbReference>
<dbReference type="PANTHER" id="PTHR37806:SF1">
    <property type="entry name" value="PEPTIDASE C39-LIKE DOMAIN-CONTAINING PROTEIN"/>
    <property type="match status" value="1"/>
</dbReference>
<feature type="domain" description="Peptidase C39-like" evidence="2">
    <location>
        <begin position="92"/>
        <end position="255"/>
    </location>
</feature>
<keyword evidence="1" id="KW-0472">Membrane</keyword>